<evidence type="ECO:0000256" key="3">
    <source>
        <dbReference type="ARBA" id="ARBA00022722"/>
    </source>
</evidence>
<keyword evidence="1" id="KW-0597">Phosphoprotein</keyword>
<protein>
    <recommendedName>
        <fullName evidence="8">DUF86 domain-containing protein</fullName>
    </recommendedName>
</protein>
<keyword evidence="4" id="KW-0547">Nucleotide-binding</keyword>
<evidence type="ECO:0000256" key="2">
    <source>
        <dbReference type="ARBA" id="ARBA00022649"/>
    </source>
</evidence>
<evidence type="ECO:0000256" key="1">
    <source>
        <dbReference type="ARBA" id="ARBA00022553"/>
    </source>
</evidence>
<keyword evidence="5" id="KW-0378">Hydrolase</keyword>
<dbReference type="AlphaFoldDB" id="A0A3E0W0R6"/>
<dbReference type="GO" id="GO:0000166">
    <property type="term" value="F:nucleotide binding"/>
    <property type="evidence" value="ECO:0007669"/>
    <property type="project" value="UniProtKB-KW"/>
</dbReference>
<dbReference type="GO" id="GO:0004540">
    <property type="term" value="F:RNA nuclease activity"/>
    <property type="evidence" value="ECO:0007669"/>
    <property type="project" value="InterPro"/>
</dbReference>
<dbReference type="OrthoDB" id="4725864at2"/>
<gene>
    <name evidence="6" type="ORF">B7R22_05695</name>
</gene>
<dbReference type="GO" id="GO:0110001">
    <property type="term" value="C:toxin-antitoxin complex"/>
    <property type="evidence" value="ECO:0007669"/>
    <property type="project" value="InterPro"/>
</dbReference>
<proteinExistence type="predicted"/>
<accession>A0A3E0W0R6</accession>
<name>A0A3E0W0R6_9MICO</name>
<evidence type="ECO:0000256" key="5">
    <source>
        <dbReference type="ARBA" id="ARBA00022801"/>
    </source>
</evidence>
<evidence type="ECO:0000313" key="7">
    <source>
        <dbReference type="Proteomes" id="UP000256541"/>
    </source>
</evidence>
<dbReference type="PANTHER" id="PTHR34139">
    <property type="entry name" value="UPF0331 PROTEIN MJ0127"/>
    <property type="match status" value="1"/>
</dbReference>
<evidence type="ECO:0000256" key="4">
    <source>
        <dbReference type="ARBA" id="ARBA00022741"/>
    </source>
</evidence>
<dbReference type="InterPro" id="IPR051813">
    <property type="entry name" value="HepT_RNase_toxin"/>
</dbReference>
<comment type="caution">
    <text evidence="6">The sequence shown here is derived from an EMBL/GenBank/DDBJ whole genome shotgun (WGS) entry which is preliminary data.</text>
</comment>
<dbReference type="InterPro" id="IPR008201">
    <property type="entry name" value="HepT-like"/>
</dbReference>
<dbReference type="GO" id="GO:0016787">
    <property type="term" value="F:hydrolase activity"/>
    <property type="evidence" value="ECO:0007669"/>
    <property type="project" value="UniProtKB-KW"/>
</dbReference>
<organism evidence="6 7">
    <name type="scientific">Subtercola boreus</name>
    <dbReference type="NCBI Taxonomy" id="120213"/>
    <lineage>
        <taxon>Bacteria</taxon>
        <taxon>Bacillati</taxon>
        <taxon>Actinomycetota</taxon>
        <taxon>Actinomycetes</taxon>
        <taxon>Micrococcales</taxon>
        <taxon>Microbacteriaceae</taxon>
        <taxon>Subtercola</taxon>
    </lineage>
</organism>
<keyword evidence="2" id="KW-1277">Toxin-antitoxin system</keyword>
<dbReference type="Pfam" id="PF01934">
    <property type="entry name" value="HepT-like"/>
    <property type="match status" value="1"/>
</dbReference>
<evidence type="ECO:0000313" key="6">
    <source>
        <dbReference type="EMBL" id="RFA15892.1"/>
    </source>
</evidence>
<keyword evidence="3" id="KW-0540">Nuclease</keyword>
<sequence length="136" mass="15388">MCSTPRDCAVNPEAREAERWERVDRTLEEVLDRLTQLEALGVRGRAQFDDESTLISLAAHSLLIQVGEAAKDLPEAFRSQHGQVSWKSLIGIRDRAAHLYNLIDWDVIFTTIVRDIPRDRAAVETIVRERGARPGI</sequence>
<evidence type="ECO:0008006" key="8">
    <source>
        <dbReference type="Google" id="ProtNLM"/>
    </source>
</evidence>
<dbReference type="Proteomes" id="UP000256541">
    <property type="component" value="Unassembled WGS sequence"/>
</dbReference>
<reference evidence="6 7" key="1">
    <citation type="submission" date="2017-04" db="EMBL/GenBank/DDBJ databases">
        <title>Comparative genome analysis of Subtercola boreus.</title>
        <authorList>
            <person name="Cho Y.-J."/>
            <person name="Cho A."/>
            <person name="Kim O.-S."/>
            <person name="Lee J.-I."/>
        </authorList>
    </citation>
    <scope>NUCLEOTIDE SEQUENCE [LARGE SCALE GENOMIC DNA]</scope>
    <source>
        <strain evidence="6 7">P27479</strain>
    </source>
</reference>
<dbReference type="PANTHER" id="PTHR34139:SF1">
    <property type="entry name" value="RNASE MJ1380-RELATED"/>
    <property type="match status" value="1"/>
</dbReference>
<dbReference type="EMBL" id="NBXB01000017">
    <property type="protein sequence ID" value="RFA15892.1"/>
    <property type="molecule type" value="Genomic_DNA"/>
</dbReference>